<evidence type="ECO:0000256" key="1">
    <source>
        <dbReference type="SAM" id="MobiDB-lite"/>
    </source>
</evidence>
<gene>
    <name evidence="2" type="ORF">O3M35_003232</name>
</gene>
<protein>
    <recommendedName>
        <fullName evidence="4">ALMS motif domain-containing protein</fullName>
    </recommendedName>
</protein>
<comment type="caution">
    <text evidence="2">The sequence shown here is derived from an EMBL/GenBank/DDBJ whole genome shotgun (WGS) entry which is preliminary data.</text>
</comment>
<keyword evidence="3" id="KW-1185">Reference proteome</keyword>
<accession>A0AAW1CJF7</accession>
<dbReference type="AlphaFoldDB" id="A0AAW1CJF7"/>
<sequence>MITLNYLKKRYDVMLSTGESENRNNFKEPRHKEIEEARKANKSRTKLYKAKEPIEPPKTLLQRLIDFSNRYTTSTPKQNEEEEPAQFQQLEPEPKTFFYSNIARKVLPVSGRTSSLDAIHSVKKEDAKTEEEEVNRPKSSVKTTRQEPVNKELEQKSINYEKKVRSTPFRGPWPELRLIKADSVMNLNIGDNTKDVSSPAVNRLQVKRESSISKLKALGERTLLAVKERKERNDRISAIARMNQRQAKIAELRARAEAALNRSKIKYPYYQNY</sequence>
<organism evidence="2 3">
    <name type="scientific">Rhynocoris fuscipes</name>
    <dbReference type="NCBI Taxonomy" id="488301"/>
    <lineage>
        <taxon>Eukaryota</taxon>
        <taxon>Metazoa</taxon>
        <taxon>Ecdysozoa</taxon>
        <taxon>Arthropoda</taxon>
        <taxon>Hexapoda</taxon>
        <taxon>Insecta</taxon>
        <taxon>Pterygota</taxon>
        <taxon>Neoptera</taxon>
        <taxon>Paraneoptera</taxon>
        <taxon>Hemiptera</taxon>
        <taxon>Heteroptera</taxon>
        <taxon>Panheteroptera</taxon>
        <taxon>Cimicomorpha</taxon>
        <taxon>Reduviidae</taxon>
        <taxon>Harpactorinae</taxon>
        <taxon>Harpactorini</taxon>
        <taxon>Rhynocoris</taxon>
    </lineage>
</organism>
<evidence type="ECO:0000313" key="3">
    <source>
        <dbReference type="Proteomes" id="UP001461498"/>
    </source>
</evidence>
<proteinExistence type="predicted"/>
<dbReference type="Proteomes" id="UP001461498">
    <property type="component" value="Unassembled WGS sequence"/>
</dbReference>
<evidence type="ECO:0000313" key="2">
    <source>
        <dbReference type="EMBL" id="KAK9498646.1"/>
    </source>
</evidence>
<name>A0AAW1CJF7_9HEMI</name>
<evidence type="ECO:0008006" key="4">
    <source>
        <dbReference type="Google" id="ProtNLM"/>
    </source>
</evidence>
<reference evidence="2 3" key="1">
    <citation type="submission" date="2022-12" db="EMBL/GenBank/DDBJ databases">
        <title>Chromosome-level genome assembly of true bugs.</title>
        <authorList>
            <person name="Ma L."/>
            <person name="Li H."/>
        </authorList>
    </citation>
    <scope>NUCLEOTIDE SEQUENCE [LARGE SCALE GENOMIC DNA]</scope>
    <source>
        <strain evidence="2">Lab_2022b</strain>
    </source>
</reference>
<feature type="region of interest" description="Disordered" evidence="1">
    <location>
        <begin position="115"/>
        <end position="149"/>
    </location>
</feature>
<dbReference type="EMBL" id="JAPXFL010000012">
    <property type="protein sequence ID" value="KAK9498646.1"/>
    <property type="molecule type" value="Genomic_DNA"/>
</dbReference>